<evidence type="ECO:0000313" key="2">
    <source>
        <dbReference type="Proteomes" id="UP000621454"/>
    </source>
</evidence>
<accession>A0A916WS72</accession>
<protein>
    <recommendedName>
        <fullName evidence="3">DNA-binding protein</fullName>
    </recommendedName>
</protein>
<dbReference type="AlphaFoldDB" id="A0A916WS72"/>
<organism evidence="1 2">
    <name type="scientific">Gordonia jinhuaensis</name>
    <dbReference type="NCBI Taxonomy" id="1517702"/>
    <lineage>
        <taxon>Bacteria</taxon>
        <taxon>Bacillati</taxon>
        <taxon>Actinomycetota</taxon>
        <taxon>Actinomycetes</taxon>
        <taxon>Mycobacteriales</taxon>
        <taxon>Gordoniaceae</taxon>
        <taxon>Gordonia</taxon>
    </lineage>
</organism>
<dbReference type="Proteomes" id="UP000621454">
    <property type="component" value="Unassembled WGS sequence"/>
</dbReference>
<evidence type="ECO:0008006" key="3">
    <source>
        <dbReference type="Google" id="ProtNLM"/>
    </source>
</evidence>
<sequence>MGRCPVYVMTIDQRRSRTDRDRVPDALTALSDVHTVRPFDRTAGDEIQAVLDDPATVAEVIIRLLTDGRWSVGVGVGPVDMPLPHPTRAGRGRAFEVAREAVDIAKKRAVPVAITGFDESATLAERADIAGQLLGDIIVNRSDAGAEAVRAMSGAASQSTAAQALSISPQAISQRLRAARWELGVRARELLIALLADADTAALTATDPDRK</sequence>
<reference evidence="1" key="1">
    <citation type="journal article" date="2014" name="Int. J. Syst. Evol. Microbiol.">
        <title>Complete genome sequence of Corynebacterium casei LMG S-19264T (=DSM 44701T), isolated from a smear-ripened cheese.</title>
        <authorList>
            <consortium name="US DOE Joint Genome Institute (JGI-PGF)"/>
            <person name="Walter F."/>
            <person name="Albersmeier A."/>
            <person name="Kalinowski J."/>
            <person name="Ruckert C."/>
        </authorList>
    </citation>
    <scope>NUCLEOTIDE SEQUENCE</scope>
    <source>
        <strain evidence="1">CGMCC 1.12827</strain>
    </source>
</reference>
<evidence type="ECO:0000313" key="1">
    <source>
        <dbReference type="EMBL" id="GGB24714.1"/>
    </source>
</evidence>
<gene>
    <name evidence="1" type="ORF">GCM10011489_11150</name>
</gene>
<comment type="caution">
    <text evidence="1">The sequence shown here is derived from an EMBL/GenBank/DDBJ whole genome shotgun (WGS) entry which is preliminary data.</text>
</comment>
<name>A0A916WS72_9ACTN</name>
<reference evidence="1" key="2">
    <citation type="submission" date="2020-09" db="EMBL/GenBank/DDBJ databases">
        <authorList>
            <person name="Sun Q."/>
            <person name="Zhou Y."/>
        </authorList>
    </citation>
    <scope>NUCLEOTIDE SEQUENCE</scope>
    <source>
        <strain evidence="1">CGMCC 1.12827</strain>
    </source>
</reference>
<keyword evidence="2" id="KW-1185">Reference proteome</keyword>
<proteinExistence type="predicted"/>
<dbReference type="EMBL" id="BMGC01000005">
    <property type="protein sequence ID" value="GGB24714.1"/>
    <property type="molecule type" value="Genomic_DNA"/>
</dbReference>